<accession>T1H4B1</accession>
<dbReference type="PANTHER" id="PTHR44329">
    <property type="entry name" value="SERINE/THREONINE-PROTEIN KINASE TNNI3K-RELATED"/>
    <property type="match status" value="1"/>
</dbReference>
<dbReference type="OMA" id="FNREREQ"/>
<proteinExistence type="predicted"/>
<feature type="domain" description="Protein kinase" evidence="2">
    <location>
        <begin position="90"/>
        <end position="452"/>
    </location>
</feature>
<dbReference type="SUPFAM" id="SSF56112">
    <property type="entry name" value="Protein kinase-like (PK-like)"/>
    <property type="match status" value="1"/>
</dbReference>
<dbReference type="STRING" id="36166.T1H4B1"/>
<dbReference type="PANTHER" id="PTHR44329:SF293">
    <property type="entry name" value="MITOGEN-ACTIVATED PROTEIN KINASE KINASE KINASE"/>
    <property type="match status" value="1"/>
</dbReference>
<dbReference type="GO" id="GO:0004706">
    <property type="term" value="F:JUN kinase kinase kinase activity"/>
    <property type="evidence" value="ECO:0007669"/>
    <property type="project" value="TreeGrafter"/>
</dbReference>
<dbReference type="InterPro" id="IPR001245">
    <property type="entry name" value="Ser-Thr/Tyr_kinase_cat_dom"/>
</dbReference>
<dbReference type="EMBL" id="CAQQ02166122">
    <property type="status" value="NOT_ANNOTATED_CDS"/>
    <property type="molecule type" value="Genomic_DNA"/>
</dbReference>
<dbReference type="InterPro" id="IPR011009">
    <property type="entry name" value="Kinase-like_dom_sf"/>
</dbReference>
<dbReference type="InterPro" id="IPR000719">
    <property type="entry name" value="Prot_kinase_dom"/>
</dbReference>
<dbReference type="Proteomes" id="UP000015102">
    <property type="component" value="Unassembled WGS sequence"/>
</dbReference>
<sequence>MLDEFPRFSQIVFSNFSFSETSFSKTCKFMRPIYPYFNREREQEHARLHLMIQCLVGIFPSNFVTNSDPIDVNSVPSDGIQPLEIDYNDLEMQNFIAGGGFGKVYRALYFGEEVAVKEFHHSDENARKSFEHEAKIFWPLKHENIIALKGACLQKPVCLVMEYAKGGSLTTTLSGRKIPPNILIDWATQIAKGMNYLHNEAVISMSAAGTYAWMTPEVIKSGTYSKFSDLWSSSLGINHGRNSLQRIYDLTVAFGVANNTLSLPIPKTCPKPCGSLMRRCWELDPHKRPTFKEILSNLEDIQRSAFSQTPNESFQKLQNGWKKEINEVLQDLCKKEKELRSKEEDLKKVEDEQTKKEQSLQNLAKQLDEWGQKLIARELAINMSSIPNTPVPGKRFNKFKKIKLKLLKQKDIISNPSDFRHIVQAVPKQSSTPPGSPGSSIGLRVLTLFSFV</sequence>
<evidence type="ECO:0000313" key="4">
    <source>
        <dbReference type="Proteomes" id="UP000015102"/>
    </source>
</evidence>
<feature type="coiled-coil region" evidence="1">
    <location>
        <begin position="322"/>
        <end position="369"/>
    </location>
</feature>
<reference evidence="4" key="1">
    <citation type="submission" date="2013-02" db="EMBL/GenBank/DDBJ databases">
        <authorList>
            <person name="Hughes D."/>
        </authorList>
    </citation>
    <scope>NUCLEOTIDE SEQUENCE</scope>
    <source>
        <strain>Durham</strain>
        <strain evidence="4">NC isolate 2 -- Noor lab</strain>
    </source>
</reference>
<dbReference type="EnsemblMetazoa" id="MESCA011119-RA">
    <property type="protein sequence ID" value="MESCA011119-PA"/>
    <property type="gene ID" value="MESCA011119"/>
</dbReference>
<dbReference type="PROSITE" id="PS50011">
    <property type="entry name" value="PROTEIN_KINASE_DOM"/>
    <property type="match status" value="1"/>
</dbReference>
<dbReference type="EMBL" id="CAQQ02166121">
    <property type="status" value="NOT_ANNOTATED_CDS"/>
    <property type="molecule type" value="Genomic_DNA"/>
</dbReference>
<keyword evidence="1" id="KW-0175">Coiled coil</keyword>
<dbReference type="Gene3D" id="1.10.510.10">
    <property type="entry name" value="Transferase(Phosphotransferase) domain 1"/>
    <property type="match status" value="2"/>
</dbReference>
<keyword evidence="4" id="KW-1185">Reference proteome</keyword>
<evidence type="ECO:0000313" key="3">
    <source>
        <dbReference type="EnsemblMetazoa" id="MESCA011119-PA"/>
    </source>
</evidence>
<dbReference type="Pfam" id="PF07714">
    <property type="entry name" value="PK_Tyr_Ser-Thr"/>
    <property type="match status" value="2"/>
</dbReference>
<dbReference type="InterPro" id="IPR051681">
    <property type="entry name" value="Ser/Thr_Kinases-Pseudokinases"/>
</dbReference>
<dbReference type="GO" id="GO:0005524">
    <property type="term" value="F:ATP binding"/>
    <property type="evidence" value="ECO:0007669"/>
    <property type="project" value="InterPro"/>
</dbReference>
<reference evidence="3" key="2">
    <citation type="submission" date="2015-06" db="UniProtKB">
        <authorList>
            <consortium name="EnsemblMetazoa"/>
        </authorList>
    </citation>
    <scope>IDENTIFICATION</scope>
</reference>
<protein>
    <recommendedName>
        <fullName evidence="2">Protein kinase domain-containing protein</fullName>
    </recommendedName>
</protein>
<dbReference type="AlphaFoldDB" id="T1H4B1"/>
<organism evidence="3 4">
    <name type="scientific">Megaselia scalaris</name>
    <name type="common">Humpbacked fly</name>
    <name type="synonym">Phora scalaris</name>
    <dbReference type="NCBI Taxonomy" id="36166"/>
    <lineage>
        <taxon>Eukaryota</taxon>
        <taxon>Metazoa</taxon>
        <taxon>Ecdysozoa</taxon>
        <taxon>Arthropoda</taxon>
        <taxon>Hexapoda</taxon>
        <taxon>Insecta</taxon>
        <taxon>Pterygota</taxon>
        <taxon>Neoptera</taxon>
        <taxon>Endopterygota</taxon>
        <taxon>Diptera</taxon>
        <taxon>Brachycera</taxon>
        <taxon>Muscomorpha</taxon>
        <taxon>Platypezoidea</taxon>
        <taxon>Phoridae</taxon>
        <taxon>Megaseliini</taxon>
        <taxon>Megaselia</taxon>
    </lineage>
</organism>
<evidence type="ECO:0000256" key="1">
    <source>
        <dbReference type="SAM" id="Coils"/>
    </source>
</evidence>
<evidence type="ECO:0000259" key="2">
    <source>
        <dbReference type="PROSITE" id="PS50011"/>
    </source>
</evidence>
<name>T1H4B1_MEGSC</name>
<dbReference type="HOGENOM" id="CLU_000288_7_14_1"/>
<dbReference type="EMBL" id="CAQQ02166120">
    <property type="status" value="NOT_ANNOTATED_CDS"/>
    <property type="molecule type" value="Genomic_DNA"/>
</dbReference>